<proteinExistence type="predicted"/>
<dbReference type="PROSITE" id="PS50097">
    <property type="entry name" value="BTB"/>
    <property type="match status" value="1"/>
</dbReference>
<reference evidence="2 3" key="1">
    <citation type="journal article" date="2016" name="Nat. Commun.">
        <title>Ectomycorrhizal ecology is imprinted in the genome of the dominant symbiotic fungus Cenococcum geophilum.</title>
        <authorList>
            <consortium name="DOE Joint Genome Institute"/>
            <person name="Peter M."/>
            <person name="Kohler A."/>
            <person name="Ohm R.A."/>
            <person name="Kuo A."/>
            <person name="Krutzmann J."/>
            <person name="Morin E."/>
            <person name="Arend M."/>
            <person name="Barry K.W."/>
            <person name="Binder M."/>
            <person name="Choi C."/>
            <person name="Clum A."/>
            <person name="Copeland A."/>
            <person name="Grisel N."/>
            <person name="Haridas S."/>
            <person name="Kipfer T."/>
            <person name="LaButti K."/>
            <person name="Lindquist E."/>
            <person name="Lipzen A."/>
            <person name="Maire R."/>
            <person name="Meier B."/>
            <person name="Mihaltcheva S."/>
            <person name="Molinier V."/>
            <person name="Murat C."/>
            <person name="Poggeler S."/>
            <person name="Quandt C.A."/>
            <person name="Sperisen C."/>
            <person name="Tritt A."/>
            <person name="Tisserant E."/>
            <person name="Crous P.W."/>
            <person name="Henrissat B."/>
            <person name="Nehls U."/>
            <person name="Egli S."/>
            <person name="Spatafora J.W."/>
            <person name="Grigoriev I.V."/>
            <person name="Martin F.M."/>
        </authorList>
    </citation>
    <scope>NUCLEOTIDE SEQUENCE [LARGE SCALE GENOMIC DNA]</scope>
    <source>
        <strain evidence="2 3">CBS 207.34</strain>
    </source>
</reference>
<sequence length="224" mass="26014">MTAETSTQVLDYDLARFLVDGTFSDLTLHYGGQSSRVHKIVLSSQSRWFSRMLEKHLKELESNDLMLKDDWSWAVKAMLSFLYSKTYLPVFDIARQVHVNMTLLDFNVHVYRIADKYEVPALCRYALDGFQRCAKATLAVPGGDYTSFVRALSYIYRMIPSKSDPLRMEVILLVKEYVVKLSRNNHFARLLLNMQDFHDELVAAFVEDGMEFKLVKGSDDFHFR</sequence>
<protein>
    <recommendedName>
        <fullName evidence="1">BTB domain-containing protein</fullName>
    </recommendedName>
</protein>
<dbReference type="EMBL" id="KV749962">
    <property type="protein sequence ID" value="OCL06888.1"/>
    <property type="molecule type" value="Genomic_DNA"/>
</dbReference>
<evidence type="ECO:0000313" key="3">
    <source>
        <dbReference type="Proteomes" id="UP000250140"/>
    </source>
</evidence>
<evidence type="ECO:0000259" key="1">
    <source>
        <dbReference type="PROSITE" id="PS50097"/>
    </source>
</evidence>
<gene>
    <name evidence="2" type="ORF">AOQ84DRAFT_365423</name>
</gene>
<dbReference type="AlphaFoldDB" id="A0A8E2JRK3"/>
<dbReference type="CDD" id="cd18186">
    <property type="entry name" value="BTB_POZ_ZBTB_KLHL-like"/>
    <property type="match status" value="1"/>
</dbReference>
<dbReference type="Pfam" id="PF00651">
    <property type="entry name" value="BTB"/>
    <property type="match status" value="1"/>
</dbReference>
<organism evidence="2 3">
    <name type="scientific">Glonium stellatum</name>
    <dbReference type="NCBI Taxonomy" id="574774"/>
    <lineage>
        <taxon>Eukaryota</taxon>
        <taxon>Fungi</taxon>
        <taxon>Dikarya</taxon>
        <taxon>Ascomycota</taxon>
        <taxon>Pezizomycotina</taxon>
        <taxon>Dothideomycetes</taxon>
        <taxon>Pleosporomycetidae</taxon>
        <taxon>Gloniales</taxon>
        <taxon>Gloniaceae</taxon>
        <taxon>Glonium</taxon>
    </lineage>
</organism>
<dbReference type="Proteomes" id="UP000250140">
    <property type="component" value="Unassembled WGS sequence"/>
</dbReference>
<feature type="domain" description="BTB" evidence="1">
    <location>
        <begin position="24"/>
        <end position="84"/>
    </location>
</feature>
<keyword evidence="3" id="KW-1185">Reference proteome</keyword>
<evidence type="ECO:0000313" key="2">
    <source>
        <dbReference type="EMBL" id="OCL06888.1"/>
    </source>
</evidence>
<dbReference type="PANTHER" id="PTHR47843:SF5">
    <property type="entry name" value="BTB_POZ DOMAIN PROTEIN"/>
    <property type="match status" value="1"/>
</dbReference>
<dbReference type="Gene3D" id="3.30.710.10">
    <property type="entry name" value="Potassium Channel Kv1.1, Chain A"/>
    <property type="match status" value="1"/>
</dbReference>
<accession>A0A8E2JRK3</accession>
<dbReference type="InterPro" id="IPR011333">
    <property type="entry name" value="SKP1/BTB/POZ_sf"/>
</dbReference>
<name>A0A8E2JRK3_9PEZI</name>
<dbReference type="OrthoDB" id="6359816at2759"/>
<dbReference type="InterPro" id="IPR000210">
    <property type="entry name" value="BTB/POZ_dom"/>
</dbReference>
<dbReference type="PANTHER" id="PTHR47843">
    <property type="entry name" value="BTB DOMAIN-CONTAINING PROTEIN-RELATED"/>
    <property type="match status" value="1"/>
</dbReference>
<dbReference type="SMART" id="SM00225">
    <property type="entry name" value="BTB"/>
    <property type="match status" value="1"/>
</dbReference>
<dbReference type="SUPFAM" id="SSF54695">
    <property type="entry name" value="POZ domain"/>
    <property type="match status" value="1"/>
</dbReference>